<sequence length="59" mass="6757">MGEDAAKLRDNPVKLRDRTVMLRETWLFYSYVSQMTDVSQLSAAISQLLSNALSICYKK</sequence>
<protein>
    <submittedName>
        <fullName evidence="1">Uncharacterized protein</fullName>
    </submittedName>
</protein>
<organism evidence="1 2">
    <name type="scientific">Virgibacillus profundi</name>
    <dbReference type="NCBI Taxonomy" id="2024555"/>
    <lineage>
        <taxon>Bacteria</taxon>
        <taxon>Bacillati</taxon>
        <taxon>Bacillota</taxon>
        <taxon>Bacilli</taxon>
        <taxon>Bacillales</taxon>
        <taxon>Bacillaceae</taxon>
        <taxon>Virgibacillus</taxon>
    </lineage>
</organism>
<accession>A0A2A2II75</accession>
<evidence type="ECO:0000313" key="2">
    <source>
        <dbReference type="Proteomes" id="UP000218887"/>
    </source>
</evidence>
<evidence type="ECO:0000313" key="1">
    <source>
        <dbReference type="EMBL" id="PAV30803.1"/>
    </source>
</evidence>
<name>A0A2A2II75_9BACI</name>
<comment type="caution">
    <text evidence="1">The sequence shown here is derived from an EMBL/GenBank/DDBJ whole genome shotgun (WGS) entry which is preliminary data.</text>
</comment>
<keyword evidence="2" id="KW-1185">Reference proteome</keyword>
<gene>
    <name evidence="1" type="ORF">CIL05_03530</name>
</gene>
<proteinExistence type="predicted"/>
<reference evidence="1 2" key="1">
    <citation type="submission" date="2017-08" db="EMBL/GenBank/DDBJ databases">
        <title>Virgibacillus indicus sp. nov. and Virgibacillus profoundi sp. nov, two moderately halophilic bacteria isolated from marine sediment by using the Microfluidic Streak Plate.</title>
        <authorList>
            <person name="Xu B."/>
            <person name="Hu B."/>
            <person name="Wang J."/>
            <person name="Zhu Y."/>
            <person name="Huang L."/>
            <person name="Du W."/>
            <person name="Huang Y."/>
        </authorList>
    </citation>
    <scope>NUCLEOTIDE SEQUENCE [LARGE SCALE GENOMIC DNA]</scope>
    <source>
        <strain evidence="1 2">IO3-P3-H5</strain>
    </source>
</reference>
<dbReference type="Proteomes" id="UP000218887">
    <property type="component" value="Unassembled WGS sequence"/>
</dbReference>
<dbReference type="AlphaFoldDB" id="A0A2A2II75"/>
<dbReference type="EMBL" id="NPOA01000002">
    <property type="protein sequence ID" value="PAV30803.1"/>
    <property type="molecule type" value="Genomic_DNA"/>
</dbReference>